<dbReference type="Ensembl" id="ENSLOCT00000018390.1">
    <property type="protein sequence ID" value="ENSLOCP00000018358.1"/>
    <property type="gene ID" value="ENSLOCG00000014909.1"/>
</dbReference>
<dbReference type="STRING" id="7918.ENSLOCP00000018358"/>
<evidence type="ECO:0000256" key="4">
    <source>
        <dbReference type="ARBA" id="ARBA00022989"/>
    </source>
</evidence>
<organism evidence="10 11">
    <name type="scientific">Lepisosteus oculatus</name>
    <name type="common">Spotted gar</name>
    <dbReference type="NCBI Taxonomy" id="7918"/>
    <lineage>
        <taxon>Eukaryota</taxon>
        <taxon>Metazoa</taxon>
        <taxon>Chordata</taxon>
        <taxon>Craniata</taxon>
        <taxon>Vertebrata</taxon>
        <taxon>Euteleostomi</taxon>
        <taxon>Actinopterygii</taxon>
        <taxon>Neopterygii</taxon>
        <taxon>Holostei</taxon>
        <taxon>Semionotiformes</taxon>
        <taxon>Lepisosteidae</taxon>
        <taxon>Lepisosteus</taxon>
    </lineage>
</organism>
<dbReference type="Pfam" id="PF21604">
    <property type="entry name" value="CRLF2_D1"/>
    <property type="match status" value="1"/>
</dbReference>
<dbReference type="InterPro" id="IPR013783">
    <property type="entry name" value="Ig-like_fold"/>
</dbReference>
<evidence type="ECO:0000256" key="8">
    <source>
        <dbReference type="SAM" id="SignalP"/>
    </source>
</evidence>
<evidence type="ECO:0000256" key="6">
    <source>
        <dbReference type="ARBA" id="ARBA00023157"/>
    </source>
</evidence>
<evidence type="ECO:0000313" key="11">
    <source>
        <dbReference type="Proteomes" id="UP000018468"/>
    </source>
</evidence>
<feature type="domain" description="Cytokine receptor-like factor 2-like D1" evidence="9">
    <location>
        <begin position="34"/>
        <end position="82"/>
    </location>
</feature>
<sequence length="211" mass="23788">MERIVALAGLLFAVGCWNPGGAADEISVACLIPNEEHISCTWSKKGTPRFNYTFHSRLRRLQNYTECPLYLQKGGYNVGCQLPYTSNLKFYTLYARLAAGNSSAAWEMGIELNGLVVLSPPHNVTLKVSSSSGPWLYWNVSSKVHCVESQVRYRNGDDAKWQVSKTIRAPFEYKAPLLSTELRAAFQVRARISMFCGKSKHWSKWSPTLSW</sequence>
<evidence type="ECO:0000256" key="7">
    <source>
        <dbReference type="ARBA" id="ARBA00023170"/>
    </source>
</evidence>
<proteinExistence type="predicted"/>
<keyword evidence="2" id="KW-0812">Transmembrane</keyword>
<feature type="chain" id="PRO_5004867561" description="Cytokine receptor-like factor 2-like D1 domain-containing protein" evidence="8">
    <location>
        <begin position="24"/>
        <end position="211"/>
    </location>
</feature>
<dbReference type="GeneTree" id="ENSGT00940000164309"/>
<dbReference type="InParanoid" id="W5NCJ9"/>
<evidence type="ECO:0000256" key="2">
    <source>
        <dbReference type="ARBA" id="ARBA00022692"/>
    </source>
</evidence>
<keyword evidence="5" id="KW-0472">Membrane</keyword>
<dbReference type="FunFam" id="2.60.40.10:FF:003094">
    <property type="entry name" value="Interleukin 2 receptor gamma common.a"/>
    <property type="match status" value="1"/>
</dbReference>
<dbReference type="eggNOG" id="ENOG502S289">
    <property type="taxonomic scope" value="Eukaryota"/>
</dbReference>
<keyword evidence="7" id="KW-0675">Receptor</keyword>
<dbReference type="GO" id="GO:0016020">
    <property type="term" value="C:membrane"/>
    <property type="evidence" value="ECO:0007669"/>
    <property type="project" value="UniProtKB-SubCell"/>
</dbReference>
<comment type="subcellular location">
    <subcellularLocation>
        <location evidence="1">Membrane</location>
        <topology evidence="1">Single-pass membrane protein</topology>
    </subcellularLocation>
</comment>
<keyword evidence="6" id="KW-1015">Disulfide bond</keyword>
<dbReference type="EMBL" id="AHAT01016803">
    <property type="status" value="NOT_ANNOTATED_CDS"/>
    <property type="molecule type" value="Genomic_DNA"/>
</dbReference>
<evidence type="ECO:0000259" key="9">
    <source>
        <dbReference type="Pfam" id="PF21604"/>
    </source>
</evidence>
<dbReference type="InterPro" id="IPR048651">
    <property type="entry name" value="CRLF2-like_D1"/>
</dbReference>
<dbReference type="SUPFAM" id="SSF49265">
    <property type="entry name" value="Fibronectin type III"/>
    <property type="match status" value="2"/>
</dbReference>
<keyword evidence="3 8" id="KW-0732">Signal</keyword>
<name>W5NCJ9_LEPOC</name>
<dbReference type="OMA" id="DARACEM"/>
<protein>
    <recommendedName>
        <fullName evidence="9">Cytokine receptor-like factor 2-like D1 domain-containing protein</fullName>
    </recommendedName>
</protein>
<dbReference type="AlphaFoldDB" id="W5NCJ9"/>
<reference evidence="10" key="2">
    <citation type="submission" date="2025-08" db="UniProtKB">
        <authorList>
            <consortium name="Ensembl"/>
        </authorList>
    </citation>
    <scope>IDENTIFICATION</scope>
</reference>
<evidence type="ECO:0000256" key="1">
    <source>
        <dbReference type="ARBA" id="ARBA00004167"/>
    </source>
</evidence>
<dbReference type="PANTHER" id="PTHR23037">
    <property type="entry name" value="CYTOKINE RECEPTOR"/>
    <property type="match status" value="1"/>
</dbReference>
<reference evidence="10" key="3">
    <citation type="submission" date="2025-09" db="UniProtKB">
        <authorList>
            <consortium name="Ensembl"/>
        </authorList>
    </citation>
    <scope>IDENTIFICATION</scope>
</reference>
<dbReference type="PROSITE" id="PS51257">
    <property type="entry name" value="PROKAR_LIPOPROTEIN"/>
    <property type="match status" value="1"/>
</dbReference>
<dbReference type="Proteomes" id="UP000018468">
    <property type="component" value="Linkage group LG7"/>
</dbReference>
<keyword evidence="4" id="KW-1133">Transmembrane helix</keyword>
<dbReference type="HOGENOM" id="CLU_1307374_0_0_1"/>
<evidence type="ECO:0000313" key="10">
    <source>
        <dbReference type="Ensembl" id="ENSLOCP00000018358.1"/>
    </source>
</evidence>
<dbReference type="FunFam" id="2.60.40.10:FF:000754">
    <property type="entry name" value="Cytokine receptor common subunit gamma"/>
    <property type="match status" value="1"/>
</dbReference>
<reference evidence="11" key="1">
    <citation type="submission" date="2011-12" db="EMBL/GenBank/DDBJ databases">
        <title>The Draft Genome of Lepisosteus oculatus.</title>
        <authorList>
            <consortium name="The Broad Institute Genome Assembly &amp; Analysis Group"/>
            <consortium name="Computational R&amp;D Group"/>
            <consortium name="and Sequencing Platform"/>
            <person name="Di Palma F."/>
            <person name="Alfoldi J."/>
            <person name="Johnson J."/>
            <person name="Berlin A."/>
            <person name="Gnerre S."/>
            <person name="Jaffe D."/>
            <person name="MacCallum I."/>
            <person name="Young S."/>
            <person name="Walker B.J."/>
            <person name="Lander E.S."/>
            <person name="Lindblad-Toh K."/>
        </authorList>
    </citation>
    <scope>NUCLEOTIDE SEQUENCE [LARGE SCALE GENOMIC DNA]</scope>
</reference>
<evidence type="ECO:0000256" key="3">
    <source>
        <dbReference type="ARBA" id="ARBA00022729"/>
    </source>
</evidence>
<dbReference type="Bgee" id="ENSLOCG00000014909">
    <property type="expression patterns" value="Expressed in pharyngeal gill and 11 other cell types or tissues"/>
</dbReference>
<dbReference type="PANTHER" id="PTHR23037:SF28">
    <property type="entry name" value="ERYTHROPOIETIN RECEPTOR"/>
    <property type="match status" value="1"/>
</dbReference>
<accession>W5NCJ9</accession>
<feature type="signal peptide" evidence="8">
    <location>
        <begin position="1"/>
        <end position="23"/>
    </location>
</feature>
<dbReference type="Gene3D" id="2.60.40.10">
    <property type="entry name" value="Immunoglobulins"/>
    <property type="match status" value="2"/>
</dbReference>
<dbReference type="InterPro" id="IPR036116">
    <property type="entry name" value="FN3_sf"/>
</dbReference>
<evidence type="ECO:0000256" key="5">
    <source>
        <dbReference type="ARBA" id="ARBA00023136"/>
    </source>
</evidence>
<keyword evidence="11" id="KW-1185">Reference proteome</keyword>